<dbReference type="InterPro" id="IPR056585">
    <property type="entry name" value="Leprecan_dom"/>
</dbReference>
<gene>
    <name evidence="7" type="ORF">SBAD_LOCUS3589</name>
</gene>
<dbReference type="OrthoDB" id="8517835at2759"/>
<reference evidence="9" key="1">
    <citation type="submission" date="2016-06" db="UniProtKB">
        <authorList>
            <consortium name="WormBaseParasite"/>
        </authorList>
    </citation>
    <scope>IDENTIFICATION</scope>
</reference>
<sequence length="710" mass="81666">MQASFLTLFCCGVIIPWLSSGLVSAQPEDLALTFDVLYQYGKDAYTGGRWRECVSFFLRALEKYKYYRSELLHCEKKCRHVITSDAMTNRSEPFHDWHFFLGVAQKSLCLLHCRNERFSFQQQAWTRNQVEVEFESYLPYSYMQFCYWQLGDLEHAVSAAYTYLRRNPDSKMMVDNMQFYSLQEKFSSTLLKDLEKHDYEQYYSDGVTSYENEDFISAVELFEQGVESFLRSAQDCMRLCDRCHYASHSNYNSLRIAECFLEVLRCQSNCTYRLSHYEGKHDPALFPSMFNYLQISYWRSGNLRMACEAVGTYLLFFPDDEDMLSNRDLYYQKLRADKSCEFQSLGQSVLMVRFVANEYWTFRCHLTTASAAAGCSVGRLNLDVEAFYEIYSKIDSSLESLREKFFSEIEEDSSLFETNPEFQKPGVAGGASPKLSDKSSSKLSDETGKKNYGQTSSFEDLVRQHGLNVTVLNDDSNEVFGVKNFLSSIECEKILSVKELGEDQKNLKENFGDSTMENFRFLNITAAAQMALHGELPRDPVDIILKKRKFLQFLVESYYQITNLKVESTMMVCRTSKPETDYSQYNGKLLFSDANCVFEVNTGTCSKSSAASFRRHYNAFIFLNDHVSGGQLALTDTDDHPSEEIASACGKLVVLPGQSLYAWRPLNADSQCILAFFFTKDPAFEEKTFGKVSVEWETSFAKGHVEHVDL</sequence>
<dbReference type="AlphaFoldDB" id="A0A183IIZ3"/>
<dbReference type="EMBL" id="UZAM01007834">
    <property type="protein sequence ID" value="VDP01701.1"/>
    <property type="molecule type" value="Genomic_DNA"/>
</dbReference>
<evidence type="ECO:0000256" key="1">
    <source>
        <dbReference type="ARBA" id="ARBA00006487"/>
    </source>
</evidence>
<keyword evidence="2 5" id="KW-0732">Signal</keyword>
<reference evidence="7 8" key="2">
    <citation type="submission" date="2018-11" db="EMBL/GenBank/DDBJ databases">
        <authorList>
            <consortium name="Pathogen Informatics"/>
        </authorList>
    </citation>
    <scope>NUCLEOTIDE SEQUENCE [LARGE SCALE GENOMIC DNA]</scope>
</reference>
<dbReference type="PANTHER" id="PTHR13986:SF8">
    <property type="entry name" value="PROLYL 3-HYDROXYLASE 1-LIKE PROTEIN"/>
    <property type="match status" value="1"/>
</dbReference>
<dbReference type="SUPFAM" id="SSF48452">
    <property type="entry name" value="TPR-like"/>
    <property type="match status" value="1"/>
</dbReference>
<dbReference type="GO" id="GO:0005783">
    <property type="term" value="C:endoplasmic reticulum"/>
    <property type="evidence" value="ECO:0007669"/>
    <property type="project" value="TreeGrafter"/>
</dbReference>
<dbReference type="Proteomes" id="UP000270296">
    <property type="component" value="Unassembled WGS sequence"/>
</dbReference>
<evidence type="ECO:0000313" key="8">
    <source>
        <dbReference type="Proteomes" id="UP000270296"/>
    </source>
</evidence>
<keyword evidence="8" id="KW-1185">Reference proteome</keyword>
<dbReference type="GO" id="GO:0030199">
    <property type="term" value="P:collagen fibril organization"/>
    <property type="evidence" value="ECO:0007669"/>
    <property type="project" value="TreeGrafter"/>
</dbReference>
<feature type="signal peptide" evidence="5">
    <location>
        <begin position="1"/>
        <end position="25"/>
    </location>
</feature>
<dbReference type="Gene3D" id="1.25.40.10">
    <property type="entry name" value="Tetratricopeptide repeat domain"/>
    <property type="match status" value="2"/>
</dbReference>
<keyword evidence="3" id="KW-0325">Glycoprotein</keyword>
<accession>A0A183IIZ3</accession>
<evidence type="ECO:0000256" key="3">
    <source>
        <dbReference type="ARBA" id="ARBA00023180"/>
    </source>
</evidence>
<proteinExistence type="inferred from homology"/>
<comment type="similarity">
    <text evidence="1">Belongs to the leprecan family.</text>
</comment>
<feature type="compositionally biased region" description="Basic and acidic residues" evidence="4">
    <location>
        <begin position="435"/>
        <end position="449"/>
    </location>
</feature>
<evidence type="ECO:0000256" key="4">
    <source>
        <dbReference type="SAM" id="MobiDB-lite"/>
    </source>
</evidence>
<dbReference type="PANTHER" id="PTHR13986">
    <property type="entry name" value="PROTEIN LYSINE HYDROXYLATION COMPLEX COMPONENT"/>
    <property type="match status" value="1"/>
</dbReference>
<dbReference type="Pfam" id="PF23557">
    <property type="entry name" value="TPR_leprecan"/>
    <property type="match status" value="1"/>
</dbReference>
<evidence type="ECO:0000256" key="5">
    <source>
        <dbReference type="SAM" id="SignalP"/>
    </source>
</evidence>
<evidence type="ECO:0000256" key="2">
    <source>
        <dbReference type="ARBA" id="ARBA00022729"/>
    </source>
</evidence>
<dbReference type="WBParaSite" id="SBAD_0000375301-mRNA-1">
    <property type="protein sequence ID" value="SBAD_0000375301-mRNA-1"/>
    <property type="gene ID" value="SBAD_0000375301"/>
</dbReference>
<dbReference type="InterPro" id="IPR011990">
    <property type="entry name" value="TPR-like_helical_dom_sf"/>
</dbReference>
<evidence type="ECO:0000313" key="9">
    <source>
        <dbReference type="WBParaSite" id="SBAD_0000375301-mRNA-1"/>
    </source>
</evidence>
<evidence type="ECO:0000313" key="7">
    <source>
        <dbReference type="EMBL" id="VDP01701.1"/>
    </source>
</evidence>
<organism evidence="9">
    <name type="scientific">Soboliphyme baturini</name>
    <dbReference type="NCBI Taxonomy" id="241478"/>
    <lineage>
        <taxon>Eukaryota</taxon>
        <taxon>Metazoa</taxon>
        <taxon>Ecdysozoa</taxon>
        <taxon>Nematoda</taxon>
        <taxon>Enoplea</taxon>
        <taxon>Dorylaimia</taxon>
        <taxon>Dioctophymatida</taxon>
        <taxon>Dioctophymatoidea</taxon>
        <taxon>Soboliphymatidae</taxon>
        <taxon>Soboliphyme</taxon>
    </lineage>
</organism>
<dbReference type="GO" id="GO:0005518">
    <property type="term" value="F:collagen binding"/>
    <property type="evidence" value="ECO:0007669"/>
    <property type="project" value="TreeGrafter"/>
</dbReference>
<feature type="domain" description="Leprecan-like alpha-helical" evidence="6">
    <location>
        <begin position="34"/>
        <end position="332"/>
    </location>
</feature>
<feature type="chain" id="PRO_5043140079" evidence="5">
    <location>
        <begin position="26"/>
        <end position="710"/>
    </location>
</feature>
<feature type="region of interest" description="Disordered" evidence="4">
    <location>
        <begin position="419"/>
        <end position="452"/>
    </location>
</feature>
<evidence type="ECO:0000259" key="6">
    <source>
        <dbReference type="Pfam" id="PF23557"/>
    </source>
</evidence>
<name>A0A183IIZ3_9BILA</name>
<dbReference type="InterPro" id="IPR052284">
    <property type="entry name" value="Collagen_mod_leprecan"/>
</dbReference>
<protein>
    <submittedName>
        <fullName evidence="9">Procollagen-proline 3-dioxygenase</fullName>
    </submittedName>
</protein>